<dbReference type="OrthoDB" id="9794403at2"/>
<evidence type="ECO:0000313" key="3">
    <source>
        <dbReference type="Proteomes" id="UP000318733"/>
    </source>
</evidence>
<dbReference type="GO" id="GO:0006313">
    <property type="term" value="P:DNA transposition"/>
    <property type="evidence" value="ECO:0007669"/>
    <property type="project" value="InterPro"/>
</dbReference>
<dbReference type="InterPro" id="IPR002686">
    <property type="entry name" value="Transposase_17"/>
</dbReference>
<proteinExistence type="predicted"/>
<dbReference type="Gene3D" id="3.30.70.1290">
    <property type="entry name" value="Transposase IS200-like"/>
    <property type="match status" value="1"/>
</dbReference>
<dbReference type="Proteomes" id="UP000318733">
    <property type="component" value="Unassembled WGS sequence"/>
</dbReference>
<dbReference type="AlphaFoldDB" id="A0A556MSU2"/>
<gene>
    <name evidence="2" type="ORF">FO440_01565</name>
</gene>
<evidence type="ECO:0000313" key="2">
    <source>
        <dbReference type="EMBL" id="TSJ42902.1"/>
    </source>
</evidence>
<accession>A0A556MSU2</accession>
<evidence type="ECO:0000259" key="1">
    <source>
        <dbReference type="SMART" id="SM01321"/>
    </source>
</evidence>
<dbReference type="InterPro" id="IPR052715">
    <property type="entry name" value="RAYT_transposase"/>
</dbReference>
<dbReference type="SUPFAM" id="SSF143422">
    <property type="entry name" value="Transposase IS200-like"/>
    <property type="match status" value="1"/>
</dbReference>
<reference evidence="2 3" key="1">
    <citation type="submission" date="2019-07" db="EMBL/GenBank/DDBJ databases">
        <authorList>
            <person name="Huq M.A."/>
        </authorList>
    </citation>
    <scope>NUCLEOTIDE SEQUENCE [LARGE SCALE GENOMIC DNA]</scope>
    <source>
        <strain evidence="2 3">MAH-19</strain>
    </source>
</reference>
<dbReference type="GO" id="GO:0004803">
    <property type="term" value="F:transposase activity"/>
    <property type="evidence" value="ECO:0007669"/>
    <property type="project" value="InterPro"/>
</dbReference>
<dbReference type="EMBL" id="VLPK01000001">
    <property type="protein sequence ID" value="TSJ42902.1"/>
    <property type="molecule type" value="Genomic_DNA"/>
</dbReference>
<dbReference type="InterPro" id="IPR036515">
    <property type="entry name" value="Transposase_17_sf"/>
</dbReference>
<dbReference type="PANTHER" id="PTHR36966">
    <property type="entry name" value="REP-ASSOCIATED TYROSINE TRANSPOSASE"/>
    <property type="match status" value="1"/>
</dbReference>
<sequence length="183" mass="21714">MEEKFKSKYRIPSSRLSNWDYGSQGLYYITICTKDRIKYFGDICKNGLETQNIASIRLSDIGEKANKNWLEIPNHFAFIELDEFVIMPNHIHGILFINKPEKELWEINKFGIQSQNLASVIRGFKASVKTFATKNNLEFSWQPRYHDRVIRNEQEYLNIREYIFNNPGQWLLKGDIDDHLYDL</sequence>
<dbReference type="SMART" id="SM01321">
    <property type="entry name" value="Y1_Tnp"/>
    <property type="match status" value="1"/>
</dbReference>
<organism evidence="2 3">
    <name type="scientific">Mucilaginibacter corticis</name>
    <dbReference type="NCBI Taxonomy" id="2597670"/>
    <lineage>
        <taxon>Bacteria</taxon>
        <taxon>Pseudomonadati</taxon>
        <taxon>Bacteroidota</taxon>
        <taxon>Sphingobacteriia</taxon>
        <taxon>Sphingobacteriales</taxon>
        <taxon>Sphingobacteriaceae</taxon>
        <taxon>Mucilaginibacter</taxon>
    </lineage>
</organism>
<comment type="caution">
    <text evidence="2">The sequence shown here is derived from an EMBL/GenBank/DDBJ whole genome shotgun (WGS) entry which is preliminary data.</text>
</comment>
<name>A0A556MSU2_9SPHI</name>
<dbReference type="RefSeq" id="WP_144246472.1">
    <property type="nucleotide sequence ID" value="NZ_VLPK01000001.1"/>
</dbReference>
<dbReference type="PANTHER" id="PTHR36966:SF1">
    <property type="entry name" value="REP-ASSOCIATED TYROSINE TRANSPOSASE"/>
    <property type="match status" value="1"/>
</dbReference>
<protein>
    <recommendedName>
        <fullName evidence="1">Transposase IS200-like domain-containing protein</fullName>
    </recommendedName>
</protein>
<dbReference type="GO" id="GO:0043565">
    <property type="term" value="F:sequence-specific DNA binding"/>
    <property type="evidence" value="ECO:0007669"/>
    <property type="project" value="TreeGrafter"/>
</dbReference>
<keyword evidence="3" id="KW-1185">Reference proteome</keyword>
<feature type="domain" description="Transposase IS200-like" evidence="1">
    <location>
        <begin position="22"/>
        <end position="166"/>
    </location>
</feature>